<evidence type="ECO:0000256" key="2">
    <source>
        <dbReference type="ARBA" id="ARBA00022553"/>
    </source>
</evidence>
<comment type="caution">
    <text evidence="7">The sequence shown here is derived from an EMBL/GenBank/DDBJ whole genome shotgun (WGS) entry which is preliminary data.</text>
</comment>
<dbReference type="InterPro" id="IPR009081">
    <property type="entry name" value="PP-bd_ACP"/>
</dbReference>
<dbReference type="Gene3D" id="3.30.300.30">
    <property type="match status" value="2"/>
</dbReference>
<keyword evidence="4" id="KW-0443">Lipid metabolism</keyword>
<dbReference type="Gene3D" id="3.40.50.12780">
    <property type="entry name" value="N-terminal domain of ligase-like"/>
    <property type="match status" value="2"/>
</dbReference>
<feature type="region of interest" description="Disordered" evidence="5">
    <location>
        <begin position="925"/>
        <end position="945"/>
    </location>
</feature>
<dbReference type="RefSeq" id="WP_250928797.1">
    <property type="nucleotide sequence ID" value="NZ_JAMQBK010000029.1"/>
</dbReference>
<dbReference type="PANTHER" id="PTHR45527">
    <property type="entry name" value="NONRIBOSOMAL PEPTIDE SYNTHETASE"/>
    <property type="match status" value="1"/>
</dbReference>
<dbReference type="InterPro" id="IPR040097">
    <property type="entry name" value="FAAL/FAAC"/>
</dbReference>
<feature type="domain" description="Carrier" evidence="6">
    <location>
        <begin position="624"/>
        <end position="699"/>
    </location>
</feature>
<dbReference type="InterPro" id="IPR001242">
    <property type="entry name" value="Condensation_dom"/>
</dbReference>
<reference evidence="7 8" key="1">
    <citation type="journal article" date="2022" name="Syst. Appl. Microbiol.">
        <title>Rhodopirellula aestuarii sp. nov., a novel member of the genus Rhodopirellula isolated from brackish sediments collected in the Tagus River estuary, Portugal.</title>
        <authorList>
            <person name="Vitorino I.R."/>
            <person name="Klimek D."/>
            <person name="Calusinska M."/>
            <person name="Lobo-da-Cunha A."/>
            <person name="Vasconcelos V."/>
            <person name="Lage O.M."/>
        </authorList>
    </citation>
    <scope>NUCLEOTIDE SEQUENCE [LARGE SCALE GENOMIC DNA]</scope>
    <source>
        <strain evidence="7 8">ICT_H3.1</strain>
    </source>
</reference>
<keyword evidence="1" id="KW-0596">Phosphopantetheine</keyword>
<dbReference type="Gene3D" id="1.10.1200.10">
    <property type="entry name" value="ACP-like"/>
    <property type="match status" value="1"/>
</dbReference>
<dbReference type="InterPro" id="IPR045851">
    <property type="entry name" value="AMP-bd_C_sf"/>
</dbReference>
<dbReference type="InterPro" id="IPR023213">
    <property type="entry name" value="CAT-like_dom_sf"/>
</dbReference>
<dbReference type="Pfam" id="PF13193">
    <property type="entry name" value="AMP-binding_C"/>
    <property type="match status" value="1"/>
</dbReference>
<evidence type="ECO:0000313" key="7">
    <source>
        <dbReference type="EMBL" id="MCM2371158.1"/>
    </source>
</evidence>
<name>A0ABT0U2N9_9BACT</name>
<dbReference type="Pfam" id="PF00550">
    <property type="entry name" value="PP-binding"/>
    <property type="match status" value="2"/>
</dbReference>
<gene>
    <name evidence="7" type="ORF">NB063_11130</name>
</gene>
<evidence type="ECO:0000256" key="5">
    <source>
        <dbReference type="SAM" id="MobiDB-lite"/>
    </source>
</evidence>
<dbReference type="InterPro" id="IPR042099">
    <property type="entry name" value="ANL_N_sf"/>
</dbReference>
<dbReference type="InterPro" id="IPR010071">
    <property type="entry name" value="AA_adenyl_dom"/>
</dbReference>
<dbReference type="SMART" id="SM00823">
    <property type="entry name" value="PKS_PP"/>
    <property type="match status" value="2"/>
</dbReference>
<evidence type="ECO:0000259" key="6">
    <source>
        <dbReference type="PROSITE" id="PS50075"/>
    </source>
</evidence>
<dbReference type="EMBL" id="JAMQBK010000029">
    <property type="protein sequence ID" value="MCM2371158.1"/>
    <property type="molecule type" value="Genomic_DNA"/>
</dbReference>
<dbReference type="SUPFAM" id="SSF47336">
    <property type="entry name" value="ACP-like"/>
    <property type="match status" value="2"/>
</dbReference>
<dbReference type="NCBIfam" id="TIGR01733">
    <property type="entry name" value="AA-adenyl-dom"/>
    <property type="match status" value="1"/>
</dbReference>
<accession>A0ABT0U2N9</accession>
<dbReference type="Pfam" id="PF23024">
    <property type="entry name" value="AMP-dom_DIP2-like"/>
    <property type="match status" value="1"/>
</dbReference>
<feature type="domain" description="Carrier" evidence="6">
    <location>
        <begin position="1666"/>
        <end position="1741"/>
    </location>
</feature>
<dbReference type="CDD" id="cd05930">
    <property type="entry name" value="A_NRPS"/>
    <property type="match status" value="1"/>
</dbReference>
<dbReference type="SUPFAM" id="SSF52777">
    <property type="entry name" value="CoA-dependent acyltransferases"/>
    <property type="match status" value="2"/>
</dbReference>
<dbReference type="PROSITE" id="PS50075">
    <property type="entry name" value="CARRIER"/>
    <property type="match status" value="2"/>
</dbReference>
<protein>
    <submittedName>
        <fullName evidence="7">Amino acid adenylation domain-containing protein</fullName>
    </submittedName>
</protein>
<feature type="region of interest" description="Disordered" evidence="5">
    <location>
        <begin position="382"/>
        <end position="401"/>
    </location>
</feature>
<keyword evidence="2" id="KW-0597">Phosphoprotein</keyword>
<dbReference type="PROSITE" id="PS00455">
    <property type="entry name" value="AMP_BINDING"/>
    <property type="match status" value="2"/>
</dbReference>
<dbReference type="CDD" id="cd05931">
    <property type="entry name" value="FAAL"/>
    <property type="match status" value="1"/>
</dbReference>
<dbReference type="Pfam" id="PF00501">
    <property type="entry name" value="AMP-binding"/>
    <property type="match status" value="2"/>
</dbReference>
<dbReference type="InterPro" id="IPR020845">
    <property type="entry name" value="AMP-binding_CS"/>
</dbReference>
<dbReference type="Gene3D" id="3.30.559.10">
    <property type="entry name" value="Chloramphenicol acetyltransferase-like domain"/>
    <property type="match status" value="1"/>
</dbReference>
<dbReference type="InterPro" id="IPR000873">
    <property type="entry name" value="AMP-dep_synth/lig_dom"/>
</dbReference>
<dbReference type="Gene3D" id="3.40.50.1820">
    <property type="entry name" value="alpha/beta hydrolase"/>
    <property type="match status" value="1"/>
</dbReference>
<evidence type="ECO:0000256" key="4">
    <source>
        <dbReference type="ARBA" id="ARBA00023098"/>
    </source>
</evidence>
<evidence type="ECO:0000313" key="8">
    <source>
        <dbReference type="Proteomes" id="UP001202961"/>
    </source>
</evidence>
<evidence type="ECO:0000256" key="3">
    <source>
        <dbReference type="ARBA" id="ARBA00022832"/>
    </source>
</evidence>
<dbReference type="InterPro" id="IPR020806">
    <property type="entry name" value="PKS_PP-bd"/>
</dbReference>
<dbReference type="Proteomes" id="UP001202961">
    <property type="component" value="Unassembled WGS sequence"/>
</dbReference>
<dbReference type="InterPro" id="IPR036736">
    <property type="entry name" value="ACP-like_sf"/>
</dbReference>
<proteinExistence type="predicted"/>
<dbReference type="Pfam" id="PF00668">
    <property type="entry name" value="Condensation"/>
    <property type="match status" value="1"/>
</dbReference>
<dbReference type="SUPFAM" id="SSF56801">
    <property type="entry name" value="Acetyl-CoA synthetase-like"/>
    <property type="match status" value="2"/>
</dbReference>
<dbReference type="InterPro" id="IPR025110">
    <property type="entry name" value="AMP-bd_C"/>
</dbReference>
<dbReference type="Gene3D" id="3.30.559.30">
    <property type="entry name" value="Nonribosomal peptide synthetase, condensation domain"/>
    <property type="match status" value="1"/>
</dbReference>
<evidence type="ECO:0000256" key="1">
    <source>
        <dbReference type="ARBA" id="ARBA00022450"/>
    </source>
</evidence>
<sequence length="1774" mass="194959">MDYETGIQSSPQVSGIWTHGSPPPADSSTLIHFCRFHACGEFADSPAFTHVLGAPGDHDRLSFSQLDARARAIAAEIQARGGVGKPVLIVLDPGADYAAALFGCMYARAIAVPIYPPQMLRLQHTLPRLKAVIANTGAQLMLSDRATIGPSLSNLWQMPEQGAIAVDEITSESAVRWDGRLPKPDDIAVLQYTSGSTGNPRGVVLTHRILLSNLHAIIEHIHFEGARSVQWVPPYHDMGLIGGILLPIYRGVETVIISPTDFVRSPLLWLRCIDYYNGSSNGAPNFGYELCVRRIDHADCEGLDLSSWKVAVAGAEPVRASTLRRFEEKFARYGFESTTFCPAFGMAETTVMMTGSRLGEPYKTFQVDSQALRLGHVITLPKSTRPTSDATPNTQELVSSGTPVEGMQYEIVDPQTFQALPDGQIGEIWARGGSVAAGYWNDPEATEATFRAQLAPTASSNGCPSPDPKAYYLRTGDLAARVDGELIVTGRLKELIIVAGRNFYPHDIEQIVQSTSEAFKPDTGTAIGIDVDDSEEMVVIQELWRPKKFDPEKLLQDVVAAIAEKAQVTPHAVVLVRSGSLPKTSSGKLQRADAKEMLLRGELVEIARWPASASTTPQTTAFEPPQTATEKEIAALWSDVLRVSSVGRNDDFFYLGGSSLLIAQMLVELGERLSVSIPMTTLFRNPTLQAFAAVVDTERDNNGSPLTIDRATESLDAPHPLSSAQQRFWLLDQLGQTNAFVHVPVTIFLDQPIDAIRLETACNRVIKKHAMLRTRFVESDQDIHQITTRPTTIEIRSLDLIANKASAAGDEHPTAFNESLMRFVREPMDLNNAPLMRVALSSRAEGGSRIDIVLHHLVCDAGSLQTLIGDLSQAFDSEIEPSIDTDEEPIRYVDFARWDRGDEHRQRIQTRVAYWQQRLEGMPPELNLPYDDADSNDESSTREQRAWVEPVSLRVDQTVCKQISQIAVERGLTPSMVYLTAFQSVLARYGDSDDFGITIPTSNRPSSQLKDVVGCFINPIIYRARVDQKQSLADALQHTRNELIADLDHADVPFQDVVAAMDQSRDISRMPLSQVMFLYQPPFEQINKLGDANVTSVRPGYSAVTAYDITLVVHPGSETEMVMIVGDRVPPSLARRMMASMHEVLTQIADSSMSSRMIADLAIPSRAERQTLESAAQGKQIGASATQCLISRLRTHVKQTPARIAIQDDTTSFNYQEIDLLSDRVATSLIARQVESKTLVGVEMSRTANAIIAILGIWKAGAAYVPVDSKLPSHRRDQIKTGAGLTFVIDDAEFEELVQDTKTDPVELSQRRPEQSDLAYVIFTSGSTGTPKGVAIEHGNVSNLLASFAEQPGFTNQDSMLAVTTMSFDISVLEMFLPLWCGGEVCMTANRIGDDPESVVDRIQNAQPTVIQSTPSAFRMLLSANWRPDPRTRLLCGGEPLMPDLARDLTASGCELWNVYGPTETTVWSTITRVESPERITIGHPIAGTICRVIDRNGHLCPIGVPGELQIGGLGVARGYFRDEDQTQSRFITGQGNRFYKTGDQVRRLNDGNLEFLARNDRQVKLRGFRVELDEIESALQQCGGVDRAAVVLNRNDSTGGDRLIAFCSGSGDCETARTQLADRLPDYMIPATIQWLDELPQTPAGKTDYQSLPTESLVPRTTTSPPQTPLEAALAEAWCEVLECDSIGRDDNFFDLGGNSLMAAQLFARLRQRFDVKLPLREIYSRPTIAMLAGAIVLHQAETDADDLTDMLATIDSLSDDEVMRALDSNNYP</sequence>
<keyword evidence="8" id="KW-1185">Reference proteome</keyword>
<keyword evidence="3" id="KW-0276">Fatty acid metabolism</keyword>
<organism evidence="7 8">
    <name type="scientific">Aporhodopirellula aestuarii</name>
    <dbReference type="NCBI Taxonomy" id="2950107"/>
    <lineage>
        <taxon>Bacteria</taxon>
        <taxon>Pseudomonadati</taxon>
        <taxon>Planctomycetota</taxon>
        <taxon>Planctomycetia</taxon>
        <taxon>Pirellulales</taxon>
        <taxon>Pirellulaceae</taxon>
        <taxon>Aporhodopirellula</taxon>
    </lineage>
</organism>
<dbReference type="PANTHER" id="PTHR45527:SF1">
    <property type="entry name" value="FATTY ACID SYNTHASE"/>
    <property type="match status" value="1"/>
</dbReference>
<dbReference type="InterPro" id="IPR029058">
    <property type="entry name" value="AB_hydrolase_fold"/>
</dbReference>